<dbReference type="SUPFAM" id="SSF52540">
    <property type="entry name" value="P-loop containing nucleoside triphosphate hydrolases"/>
    <property type="match status" value="1"/>
</dbReference>
<feature type="compositionally biased region" description="Basic and acidic residues" evidence="6">
    <location>
        <begin position="1441"/>
        <end position="1453"/>
    </location>
</feature>
<dbReference type="Gene3D" id="3.40.850.10">
    <property type="entry name" value="Kinesin motor domain"/>
    <property type="match status" value="1"/>
</dbReference>
<evidence type="ECO:0000313" key="9">
    <source>
        <dbReference type="RefSeq" id="XP_023943042.2"/>
    </source>
</evidence>
<comment type="similarity">
    <text evidence="5">Belongs to the TRAFAC class myosin-kinesin ATPase superfamily. Kinesin family.</text>
</comment>
<dbReference type="SMART" id="SM00129">
    <property type="entry name" value="KISc"/>
    <property type="match status" value="1"/>
</dbReference>
<evidence type="ECO:0000256" key="2">
    <source>
        <dbReference type="ARBA" id="ARBA00022741"/>
    </source>
</evidence>
<dbReference type="Pfam" id="PF00225">
    <property type="entry name" value="Kinesin"/>
    <property type="match status" value="1"/>
</dbReference>
<feature type="compositionally biased region" description="Polar residues" evidence="6">
    <location>
        <begin position="960"/>
        <end position="970"/>
    </location>
</feature>
<keyword evidence="5" id="KW-0505">Motor protein</keyword>
<dbReference type="InterPro" id="IPR027640">
    <property type="entry name" value="Kinesin-like_fam"/>
</dbReference>
<feature type="compositionally biased region" description="Basic and acidic residues" evidence="6">
    <location>
        <begin position="687"/>
        <end position="696"/>
    </location>
</feature>
<feature type="domain" description="Kinesin motor" evidence="7">
    <location>
        <begin position="56"/>
        <end position="446"/>
    </location>
</feature>
<evidence type="ECO:0000256" key="3">
    <source>
        <dbReference type="ARBA" id="ARBA00022840"/>
    </source>
</evidence>
<keyword evidence="8" id="KW-1185">Reference proteome</keyword>
<dbReference type="KEGG" id="bany:112049403"/>
<gene>
    <name evidence="9" type="primary">LOC112049403</name>
</gene>
<dbReference type="PRINTS" id="PR00380">
    <property type="entry name" value="KINESINHEAVY"/>
</dbReference>
<keyword evidence="4" id="KW-0206">Cytoskeleton</keyword>
<organism evidence="8 9">
    <name type="scientific">Bicyclus anynana</name>
    <name type="common">Squinting bush brown butterfly</name>
    <dbReference type="NCBI Taxonomy" id="110368"/>
    <lineage>
        <taxon>Eukaryota</taxon>
        <taxon>Metazoa</taxon>
        <taxon>Ecdysozoa</taxon>
        <taxon>Arthropoda</taxon>
        <taxon>Hexapoda</taxon>
        <taxon>Insecta</taxon>
        <taxon>Pterygota</taxon>
        <taxon>Neoptera</taxon>
        <taxon>Endopterygota</taxon>
        <taxon>Lepidoptera</taxon>
        <taxon>Glossata</taxon>
        <taxon>Ditrysia</taxon>
        <taxon>Papilionoidea</taxon>
        <taxon>Nymphalidae</taxon>
        <taxon>Satyrinae</taxon>
        <taxon>Satyrini</taxon>
        <taxon>Mycalesina</taxon>
        <taxon>Bicyclus</taxon>
    </lineage>
</organism>
<feature type="binding site" evidence="5">
    <location>
        <begin position="143"/>
        <end position="150"/>
    </location>
    <ligand>
        <name>ATP</name>
        <dbReference type="ChEBI" id="CHEBI:30616"/>
    </ligand>
</feature>
<feature type="compositionally biased region" description="Basic and acidic residues" evidence="6">
    <location>
        <begin position="1407"/>
        <end position="1416"/>
    </location>
</feature>
<dbReference type="InterPro" id="IPR001752">
    <property type="entry name" value="Kinesin_motor_dom"/>
</dbReference>
<sequence length="1515" mass="172220">MSSPRNSCDDVTKRDIPSFIEARQPLITNPYLRPRPTYGKNLYDLLEDSDCDEAELVQVYLRLKPCNQHSNLYEVRSERSLITSLDTTTAGHGRRTQHNVSKLYTFTHIFGPQSDQTDIFEQVVKNNLKKLPDGSSFTLLTYGASGSGKTFTLMGTVTAPGLVPRSLEYVFKLVDAAQQPLYKPGERGAETLSCTEQDYELKWVKRLRQLSAPVRDKYKRMSIQLGQNLTSSNVDLTKIQRHYVWVSFIEIYNESIYDLLVPGDRRHANKLAIREDSSGNVYVKGATQAFVRSGEEAYDVMVAGKHNLQVAATGIHAQSSRSHCIFTITMLTETESGMRSAHVRLCDLAGCERASRTRNTGARMQESRAINSSLHVLERCLRTLRRKRNVAAVVPYRESKLTRLLGSGLSGTRGEAVSMVVTVNPAPEYANETRHVLQLAAVAKDIQINDTTSEYPSTLESTQSIQDSILGHNSYEMMKLRSENERLLFELKQAQVRYDELKATMDEVQAANSKNLWEIKEETKEMYTDYYEGQLKALQDKMDEMAEEYESRQASVTQSTVTDDCVKLLENQITELMKERAILEENLSAERLARERLEQEMQHLRACIEERDANTDTSSEENEDVVSLTDSDDSDFEDDTNTESLEPTFTKEDINRSRIIRQSMILNGNSFIIEPNINEEDDDLIDNDDKLNDSTDGKNVNSPTRSNDSDGSIMYDNEIIATVKKASAVSRCTYIVDQVNDIEITKTQRDLTLESHSTTTSEYLDASANDKSQDAAINNKDQQISKAQRPHSRETYCVPNPEVNMSASCTFQKQIGITDNQENPTNKTSLSREKYCVLPDVLSNSKNDLTKEPIETKYQGQEILKPQRPLSRETYCVPNSEDFNVSENGEIATNNEEFTKTQRPLSRDTYCVPPVHNEAQNDLLLTQVVTIKHAEKDINKAKRLLSRETYCVPSEAISDEFQQQDDPTLNTRKDDTSTSFDNVHDIHLDQQKQKSKSVKKNNETVDSLKDNMPEITLKSETQNDKRSTHNILPNAYVSKMMGSLKQSSVCNESLVQFERLEMETNVNETDKERMTKEFYYIKHNKESRKYFDEGDNKKCSEIAAMGIKHKDSQIQIKDKKRFFENIDAKTEMTTKIKQTEEIVNDLPSLSKTTPNDHEPSMIKKLLVKSIQPKTELSSKAHDSLDIFEELDSPGIKNDNVQTHIIFAKNVNNNSDDKIVTSNTNDINTDSIKVTKTNCTNDTDDLEIKSSKKEAAVDNIKDSSPEIKNINNLVKEKSKTEIVAHSNESITTPVEVMTNDTSELTNSSKNNTTVEFENIFKDITAPRATEFDLLVSQDDIKDDTNENSEIENVKYNLRNKTKVEIPKTERKSRRNKLLEEEVLLESHSKCESKSKPPRMNLRLRRNKTNSEDNDGKDTLKDIVNLQSEFSDVTMDIPAPVKMTKDMPTPEKVENQENSPVMPLTLSQAKSVTRSRRKLFTPRAEPLEETVAETGDSTDKVHIQRPSYHRPRARRKL</sequence>
<accession>A0A6J1NDE5</accession>
<evidence type="ECO:0000256" key="6">
    <source>
        <dbReference type="SAM" id="MobiDB-lite"/>
    </source>
</evidence>
<dbReference type="GO" id="GO:0007052">
    <property type="term" value="P:mitotic spindle organization"/>
    <property type="evidence" value="ECO:0007669"/>
    <property type="project" value="TreeGrafter"/>
</dbReference>
<evidence type="ECO:0000256" key="1">
    <source>
        <dbReference type="ARBA" id="ARBA00004245"/>
    </source>
</evidence>
<dbReference type="PANTHER" id="PTHR47969">
    <property type="entry name" value="CHROMOSOME-ASSOCIATED KINESIN KIF4A-RELATED"/>
    <property type="match status" value="1"/>
</dbReference>
<feature type="compositionally biased region" description="Acidic residues" evidence="6">
    <location>
        <begin position="618"/>
        <end position="641"/>
    </location>
</feature>
<name>A0A6J1NDE5_BICAN</name>
<dbReference type="InterPro" id="IPR027417">
    <property type="entry name" value="P-loop_NTPase"/>
</dbReference>
<feature type="region of interest" description="Disordered" evidence="6">
    <location>
        <begin position="1438"/>
        <end position="1457"/>
    </location>
</feature>
<dbReference type="GO" id="GO:0003777">
    <property type="term" value="F:microtubule motor activity"/>
    <property type="evidence" value="ECO:0007669"/>
    <property type="project" value="InterPro"/>
</dbReference>
<dbReference type="PROSITE" id="PS50067">
    <property type="entry name" value="KINESIN_MOTOR_2"/>
    <property type="match status" value="1"/>
</dbReference>
<dbReference type="GO" id="GO:0007018">
    <property type="term" value="P:microtubule-based movement"/>
    <property type="evidence" value="ECO:0007669"/>
    <property type="project" value="InterPro"/>
</dbReference>
<dbReference type="GO" id="GO:0008017">
    <property type="term" value="F:microtubule binding"/>
    <property type="evidence" value="ECO:0007669"/>
    <property type="project" value="InterPro"/>
</dbReference>
<evidence type="ECO:0000313" key="8">
    <source>
        <dbReference type="Proteomes" id="UP001652582"/>
    </source>
</evidence>
<evidence type="ECO:0000259" key="7">
    <source>
        <dbReference type="PROSITE" id="PS50067"/>
    </source>
</evidence>
<evidence type="ECO:0000256" key="5">
    <source>
        <dbReference type="PROSITE-ProRule" id="PRU00283"/>
    </source>
</evidence>
<feature type="region of interest" description="Disordered" evidence="6">
    <location>
        <begin position="683"/>
        <end position="712"/>
    </location>
</feature>
<feature type="compositionally biased region" description="Basic residues" evidence="6">
    <location>
        <begin position="1505"/>
        <end position="1515"/>
    </location>
</feature>
<reference evidence="9" key="1">
    <citation type="submission" date="2025-08" db="UniProtKB">
        <authorList>
            <consortium name="RefSeq"/>
        </authorList>
    </citation>
    <scope>IDENTIFICATION</scope>
</reference>
<dbReference type="GO" id="GO:0005875">
    <property type="term" value="C:microtubule associated complex"/>
    <property type="evidence" value="ECO:0007669"/>
    <property type="project" value="TreeGrafter"/>
</dbReference>
<dbReference type="RefSeq" id="XP_023943042.2">
    <property type="nucleotide sequence ID" value="XM_024087274.2"/>
</dbReference>
<proteinExistence type="inferred from homology"/>
<dbReference type="Proteomes" id="UP001652582">
    <property type="component" value="Chromosome 13"/>
</dbReference>
<feature type="region of interest" description="Disordered" evidence="6">
    <location>
        <begin position="956"/>
        <end position="1004"/>
    </location>
</feature>
<keyword evidence="4" id="KW-0963">Cytoplasm</keyword>
<feature type="compositionally biased region" description="Basic and acidic residues" evidence="6">
    <location>
        <begin position="1384"/>
        <end position="1393"/>
    </location>
</feature>
<feature type="region of interest" description="Disordered" evidence="6">
    <location>
        <begin position="1467"/>
        <end position="1515"/>
    </location>
</feature>
<evidence type="ECO:0000256" key="4">
    <source>
        <dbReference type="ARBA" id="ARBA00023212"/>
    </source>
</evidence>
<keyword evidence="2 5" id="KW-0547">Nucleotide-binding</keyword>
<comment type="subcellular location">
    <subcellularLocation>
        <location evidence="1">Cytoplasm</location>
        <location evidence="1">Cytoskeleton</location>
    </subcellularLocation>
</comment>
<dbReference type="OrthoDB" id="123929at2759"/>
<keyword evidence="3 5" id="KW-0067">ATP-binding</keyword>
<dbReference type="GO" id="GO:0005524">
    <property type="term" value="F:ATP binding"/>
    <property type="evidence" value="ECO:0007669"/>
    <property type="project" value="UniProtKB-UniRule"/>
</dbReference>
<feature type="compositionally biased region" description="Polar residues" evidence="6">
    <location>
        <begin position="697"/>
        <end position="710"/>
    </location>
</feature>
<protein>
    <submittedName>
        <fullName evidence="9">Kinesin-like protein KIF20B</fullName>
    </submittedName>
</protein>
<dbReference type="InterPro" id="IPR036961">
    <property type="entry name" value="Kinesin_motor_dom_sf"/>
</dbReference>
<dbReference type="GeneID" id="112049403"/>
<dbReference type="GO" id="GO:0051231">
    <property type="term" value="P:spindle elongation"/>
    <property type="evidence" value="ECO:0007669"/>
    <property type="project" value="TreeGrafter"/>
</dbReference>
<dbReference type="PANTHER" id="PTHR47969:SF29">
    <property type="entry name" value="KINESIN-LIKE PROTEIN"/>
    <property type="match status" value="1"/>
</dbReference>
<feature type="compositionally biased region" description="Basic and acidic residues" evidence="6">
    <location>
        <begin position="971"/>
        <end position="992"/>
    </location>
</feature>
<feature type="region of interest" description="Disordered" evidence="6">
    <location>
        <begin position="610"/>
        <end position="649"/>
    </location>
</feature>
<feature type="region of interest" description="Disordered" evidence="6">
    <location>
        <begin position="1384"/>
        <end position="1416"/>
    </location>
</feature>